<evidence type="ECO:0000313" key="4">
    <source>
        <dbReference type="Proteomes" id="UP000244571"/>
    </source>
</evidence>
<dbReference type="GO" id="GO:0015920">
    <property type="term" value="P:lipopolysaccharide transport"/>
    <property type="evidence" value="ECO:0007669"/>
    <property type="project" value="InterPro"/>
</dbReference>
<evidence type="ECO:0000259" key="2">
    <source>
        <dbReference type="Pfam" id="PF04453"/>
    </source>
</evidence>
<organism evidence="3 4">
    <name type="scientific">Orrella marina</name>
    <dbReference type="NCBI Taxonomy" id="2163011"/>
    <lineage>
        <taxon>Bacteria</taxon>
        <taxon>Pseudomonadati</taxon>
        <taxon>Pseudomonadota</taxon>
        <taxon>Betaproteobacteria</taxon>
        <taxon>Burkholderiales</taxon>
        <taxon>Alcaligenaceae</taxon>
        <taxon>Orrella</taxon>
    </lineage>
</organism>
<dbReference type="Gene3D" id="2.60.450.10">
    <property type="entry name" value="Lipopolysaccharide (LPS) transport protein A like domain"/>
    <property type="match status" value="1"/>
</dbReference>
<feature type="domain" description="LptD C-terminal" evidence="2">
    <location>
        <begin position="295"/>
        <end position="672"/>
    </location>
</feature>
<dbReference type="EMBL" id="CP028901">
    <property type="protein sequence ID" value="AWB35910.1"/>
    <property type="molecule type" value="Genomic_DNA"/>
</dbReference>
<dbReference type="GO" id="GO:0043165">
    <property type="term" value="P:Gram-negative-bacterium-type cell outer membrane assembly"/>
    <property type="evidence" value="ECO:0007669"/>
    <property type="project" value="UniProtKB-UniRule"/>
</dbReference>
<keyword evidence="1" id="KW-0732">Signal</keyword>
<comment type="similarity">
    <text evidence="1">Belongs to the LptD family.</text>
</comment>
<dbReference type="PANTHER" id="PTHR30189">
    <property type="entry name" value="LPS-ASSEMBLY PROTEIN"/>
    <property type="match status" value="1"/>
</dbReference>
<dbReference type="OrthoDB" id="9760225at2"/>
<accession>A0A2R4XQ21</accession>
<evidence type="ECO:0000313" key="3">
    <source>
        <dbReference type="EMBL" id="AWB35910.1"/>
    </source>
</evidence>
<reference evidence="3 4" key="1">
    <citation type="submission" date="2018-04" db="EMBL/GenBank/DDBJ databases">
        <title>Bordetella sp. HZ20 isolated from seawater.</title>
        <authorList>
            <person name="Sun C."/>
        </authorList>
    </citation>
    <scope>NUCLEOTIDE SEQUENCE [LARGE SCALE GENOMIC DNA]</scope>
    <source>
        <strain evidence="3 4">HZ20</strain>
    </source>
</reference>
<comment type="caution">
    <text evidence="1">Lacks conserved residue(s) required for the propagation of feature annotation.</text>
</comment>
<dbReference type="InterPro" id="IPR050218">
    <property type="entry name" value="LptD"/>
</dbReference>
<keyword evidence="1" id="KW-0472">Membrane</keyword>
<dbReference type="InterPro" id="IPR020889">
    <property type="entry name" value="LipoPS_assembly_LptD"/>
</dbReference>
<dbReference type="InterPro" id="IPR007543">
    <property type="entry name" value="LptD_C"/>
</dbReference>
<dbReference type="PANTHER" id="PTHR30189:SF1">
    <property type="entry name" value="LPS-ASSEMBLY PROTEIN LPTD"/>
    <property type="match status" value="1"/>
</dbReference>
<dbReference type="HAMAP" id="MF_01411">
    <property type="entry name" value="LPS_assembly_LptD"/>
    <property type="match status" value="1"/>
</dbReference>
<keyword evidence="1" id="KW-0998">Cell outer membrane</keyword>
<gene>
    <name evidence="1" type="primary">lptD</name>
    <name evidence="3" type="ORF">DBV39_17690</name>
</gene>
<name>A0A2R4XQ21_9BURK</name>
<comment type="function">
    <text evidence="1">Together with LptE, is involved in the assembly of lipopolysaccharide (LPS) at the surface of the outer membrane.</text>
</comment>
<dbReference type="GO" id="GO:1990351">
    <property type="term" value="C:transporter complex"/>
    <property type="evidence" value="ECO:0007669"/>
    <property type="project" value="TreeGrafter"/>
</dbReference>
<evidence type="ECO:0000256" key="1">
    <source>
        <dbReference type="HAMAP-Rule" id="MF_01411"/>
    </source>
</evidence>
<sequence>MVTTAALGAAGESVLAQPAQAAPSAKQYQPVEARIVSGLRESSGLRPVGVDPDTLPVYLEAMRMTSDGQDFATLEGAASARRADAVIKARRLHFDQASNVMTGTGNARLVQDGNIVVGPSLRFNMENNSGQVEQPNFWLQNAGSGVGSKADIKSKDEMTVTDVTYTGCPCPDPAWRIEASKVDLHFDENEGIARNGVLYFKDVPILASPYLTFPIRKERKSGFLAPTFAITSQTGFDMALPYYFNIAPNYDATLTLRPTSKRGLQLGGEFRYLQPDYFGTMAGTYLNNDYQLDRSRWAYSWQHNQVFGNGFYGNFDLNGVSDKDYFRDFTTLAINQASTSYLPKTGNLGWSNKYWQANVQVASYQTIADVVPQYNKLPEFTLTGTRFDWNGFDIRSQNAATWFRRPLSDQGLRLGPDGQRFTSYTSVAYPIVRPGWYITPKFGMHLTQYETDWYGLSMGGQQPANATRALPIMSIDSGMTFERQTSFFGSAAIQTLEPRIYYLRVPYRDQSNLPIYDTSLSDFSFSQAFQENIYNGGWDRIANANQLTVALGTRWLDEETGFERLAISAGQRFYFADQRVTLPGEAPRTDVRSDWLFGATAALTNTLSTSMSLQYNPYDNQWDRAQVTARWVPKRATSLSASYRYQRQPTGLYQPQGQDQISLSFQWPLTNNLYSVGRVDYSLLSDPSRNATPRVTQAIAGLEYKADCCWAARVVYQRYAIDPTSVNNAIFFQLELSGLGSLGQDPMGMLTRSIPSYENIAPNIPPVGKFERYE</sequence>
<dbReference type="Proteomes" id="UP000244571">
    <property type="component" value="Chromosome"/>
</dbReference>
<dbReference type="KEGG" id="boz:DBV39_17690"/>
<proteinExistence type="inferred from homology"/>
<comment type="subunit">
    <text evidence="1">Component of the lipopolysaccharide transport and assembly complex. Interacts with LptE and LptA.</text>
</comment>
<comment type="subcellular location">
    <subcellularLocation>
        <location evidence="1">Cell outer membrane</location>
    </subcellularLocation>
</comment>
<protein>
    <recommendedName>
        <fullName evidence="1">LPS-assembly protein LptD</fullName>
    </recommendedName>
</protein>
<dbReference type="AlphaFoldDB" id="A0A2R4XQ21"/>
<dbReference type="Pfam" id="PF04453">
    <property type="entry name" value="LptD"/>
    <property type="match status" value="1"/>
</dbReference>
<keyword evidence="4" id="KW-1185">Reference proteome</keyword>
<dbReference type="GO" id="GO:0009279">
    <property type="term" value="C:cell outer membrane"/>
    <property type="evidence" value="ECO:0007669"/>
    <property type="project" value="UniProtKB-SubCell"/>
</dbReference>